<dbReference type="PIRSF" id="PIRSF028431">
    <property type="entry name" value="UCP028431"/>
    <property type="match status" value="1"/>
</dbReference>
<name>A0A1W2C1X7_9FLAO</name>
<keyword evidence="1" id="KW-0732">Signal</keyword>
<dbReference type="OrthoDB" id="5937621at2"/>
<dbReference type="InterPro" id="IPR016883">
    <property type="entry name" value="UCP028431"/>
</dbReference>
<feature type="domain" description="Glycoamylase-like" evidence="2">
    <location>
        <begin position="227"/>
        <end position="446"/>
    </location>
</feature>
<dbReference type="RefSeq" id="WP_084017952.1">
    <property type="nucleotide sequence ID" value="NZ_FWXS01000008.1"/>
</dbReference>
<evidence type="ECO:0000259" key="2">
    <source>
        <dbReference type="Pfam" id="PF10091"/>
    </source>
</evidence>
<reference evidence="3 4" key="1">
    <citation type="submission" date="2017-04" db="EMBL/GenBank/DDBJ databases">
        <authorList>
            <person name="Afonso C.L."/>
            <person name="Miller P.J."/>
            <person name="Scott M.A."/>
            <person name="Spackman E."/>
            <person name="Goraichik I."/>
            <person name="Dimitrov K.M."/>
            <person name="Suarez D.L."/>
            <person name="Swayne D.E."/>
        </authorList>
    </citation>
    <scope>NUCLEOTIDE SEQUENCE [LARGE SCALE GENOMIC DNA]</scope>
    <source>
        <strain evidence="3 4">CGMCC 1.12708</strain>
    </source>
</reference>
<evidence type="ECO:0000313" key="3">
    <source>
        <dbReference type="EMBL" id="SMC79245.1"/>
    </source>
</evidence>
<protein>
    <recommendedName>
        <fullName evidence="2">Glycoamylase-like domain-containing protein</fullName>
    </recommendedName>
</protein>
<dbReference type="Pfam" id="PF10091">
    <property type="entry name" value="Glycoamylase"/>
    <property type="match status" value="1"/>
</dbReference>
<keyword evidence="4" id="KW-1185">Reference proteome</keyword>
<dbReference type="PROSITE" id="PS51257">
    <property type="entry name" value="PROKAR_LIPOPROTEIN"/>
    <property type="match status" value="1"/>
</dbReference>
<evidence type="ECO:0000313" key="4">
    <source>
        <dbReference type="Proteomes" id="UP000192393"/>
    </source>
</evidence>
<feature type="signal peptide" evidence="1">
    <location>
        <begin position="1"/>
        <end position="20"/>
    </location>
</feature>
<dbReference type="InterPro" id="IPR019282">
    <property type="entry name" value="Glycoamylase-like_cons_dom"/>
</dbReference>
<dbReference type="EMBL" id="FWXS01000008">
    <property type="protein sequence ID" value="SMC79245.1"/>
    <property type="molecule type" value="Genomic_DNA"/>
</dbReference>
<feature type="chain" id="PRO_5012190465" description="Glycoamylase-like domain-containing protein" evidence="1">
    <location>
        <begin position="21"/>
        <end position="462"/>
    </location>
</feature>
<accession>A0A1W2C1X7</accession>
<dbReference type="Proteomes" id="UP000192393">
    <property type="component" value="Unassembled WGS sequence"/>
</dbReference>
<dbReference type="Gene3D" id="1.50.10.140">
    <property type="match status" value="1"/>
</dbReference>
<evidence type="ECO:0000256" key="1">
    <source>
        <dbReference type="SAM" id="SignalP"/>
    </source>
</evidence>
<organism evidence="3 4">
    <name type="scientific">Moheibacter sediminis</name>
    <dbReference type="NCBI Taxonomy" id="1434700"/>
    <lineage>
        <taxon>Bacteria</taxon>
        <taxon>Pseudomonadati</taxon>
        <taxon>Bacteroidota</taxon>
        <taxon>Flavobacteriia</taxon>
        <taxon>Flavobacteriales</taxon>
        <taxon>Weeksellaceae</taxon>
        <taxon>Moheibacter</taxon>
    </lineage>
</organism>
<dbReference type="AlphaFoldDB" id="A0A1W2C1X7"/>
<proteinExistence type="predicted"/>
<gene>
    <name evidence="3" type="ORF">SAMN06296427_10874</name>
</gene>
<dbReference type="STRING" id="1434700.SAMN06296427_10874"/>
<sequence length="462" mass="51843">MKKFFGLIIFSFLIFSCSSSDDTVAIIDDGNGGNNDTDPETEISFDPIDNNQLMDIVQRETFKYFWDYAETNSGAARERYHPSDPGNSSNVVATGGSGFGLMSILVGIERGYVSRDQAAIRIQTILNFFENADRFHGAWPHWLNGTSGDVIPFSTQDDGGDLVETSFLAMGLISVREYFKNGTQQEVQLSQKADDLWKGIEWDWYTNGQNQLYWHWSPNHGFAINLALKGYNETLITYVLAAASPTHPISQNTYQFGWASGGGFLNSNILYEIPMLVKHGGNSSNVGPLFLSHYSFLGLDPRNLRDQYVNYWEVAKNHSLINYQYALANPQDYQDYGKYVWGLTASYTYQAGGGMSYAAHSPANDTGVISPTAAVSSIVYTPEQSIDAMQYFYHRRDILMGPAGFYDAFSPERNYWVAQAYLAIDQGPMIIMIENHRTQLLWNLFMGADDVRTGLTNLGFTY</sequence>